<protein>
    <recommendedName>
        <fullName evidence="6">6-phosphogluconate dehydrogenase, decarboxylating</fullName>
        <ecNumber evidence="5">1.1.1.44</ecNumber>
    </recommendedName>
</protein>
<evidence type="ECO:0000259" key="13">
    <source>
        <dbReference type="SMART" id="SM01350"/>
    </source>
</evidence>
<comment type="pathway">
    <text evidence="2">Carbohydrate degradation; pentose phosphate pathway; D-ribulose 5-phosphate from D-glucose 6-phosphate (oxidative stage): step 3/3.</text>
</comment>
<evidence type="ECO:0000256" key="3">
    <source>
        <dbReference type="ARBA" id="ARBA00008419"/>
    </source>
</evidence>
<evidence type="ECO:0000256" key="1">
    <source>
        <dbReference type="ARBA" id="ARBA00002526"/>
    </source>
</evidence>
<dbReference type="GO" id="GO:0004616">
    <property type="term" value="F:phosphogluconate dehydrogenase (decarboxylating) activity"/>
    <property type="evidence" value="ECO:0007669"/>
    <property type="project" value="UniProtKB-EC"/>
</dbReference>
<keyword evidence="10" id="KW-0570">Pentose shunt</keyword>
<evidence type="ECO:0000256" key="6">
    <source>
        <dbReference type="ARBA" id="ARBA00018193"/>
    </source>
</evidence>
<dbReference type="InterPro" id="IPR008927">
    <property type="entry name" value="6-PGluconate_DH-like_C_sf"/>
</dbReference>
<dbReference type="SMART" id="SM01350">
    <property type="entry name" value="6PGD"/>
    <property type="match status" value="1"/>
</dbReference>
<comment type="caution">
    <text evidence="14">The sequence shown here is derived from an EMBL/GenBank/DDBJ whole genome shotgun (WGS) entry which is preliminary data.</text>
</comment>
<keyword evidence="9" id="KW-0311">Gluconate utilization</keyword>
<dbReference type="InterPro" id="IPR013328">
    <property type="entry name" value="6PGD_dom2"/>
</dbReference>
<organism evidence="14 15">
    <name type="scientific">Cyclotella cryptica</name>
    <dbReference type="NCBI Taxonomy" id="29204"/>
    <lineage>
        <taxon>Eukaryota</taxon>
        <taxon>Sar</taxon>
        <taxon>Stramenopiles</taxon>
        <taxon>Ochrophyta</taxon>
        <taxon>Bacillariophyta</taxon>
        <taxon>Coscinodiscophyceae</taxon>
        <taxon>Thalassiosirophycidae</taxon>
        <taxon>Stephanodiscales</taxon>
        <taxon>Stephanodiscaceae</taxon>
        <taxon>Cyclotella</taxon>
    </lineage>
</organism>
<dbReference type="Gene3D" id="1.20.5.320">
    <property type="entry name" value="6-Phosphogluconate Dehydrogenase, domain 3"/>
    <property type="match status" value="1"/>
</dbReference>
<feature type="compositionally biased region" description="Basic and acidic residues" evidence="12">
    <location>
        <begin position="512"/>
        <end position="524"/>
    </location>
</feature>
<comment type="subunit">
    <text evidence="4">Homodimer.</text>
</comment>
<reference evidence="14 15" key="1">
    <citation type="journal article" date="2020" name="G3 (Bethesda)">
        <title>Improved Reference Genome for Cyclotella cryptica CCMP332, a Model for Cell Wall Morphogenesis, Salinity Adaptation, and Lipid Production in Diatoms (Bacillariophyta).</title>
        <authorList>
            <person name="Roberts W.R."/>
            <person name="Downey K.M."/>
            <person name="Ruck E.C."/>
            <person name="Traller J.C."/>
            <person name="Alverson A.J."/>
        </authorList>
    </citation>
    <scope>NUCLEOTIDE SEQUENCE [LARGE SCALE GENOMIC DNA]</scope>
    <source>
        <strain evidence="14 15">CCMP332</strain>
    </source>
</reference>
<evidence type="ECO:0000256" key="9">
    <source>
        <dbReference type="ARBA" id="ARBA00023064"/>
    </source>
</evidence>
<accession>A0ABD3P2N7</accession>
<feature type="region of interest" description="Disordered" evidence="12">
    <location>
        <begin position="512"/>
        <end position="541"/>
    </location>
</feature>
<keyword evidence="15" id="KW-1185">Reference proteome</keyword>
<evidence type="ECO:0000256" key="12">
    <source>
        <dbReference type="SAM" id="MobiDB-lite"/>
    </source>
</evidence>
<evidence type="ECO:0000256" key="8">
    <source>
        <dbReference type="ARBA" id="ARBA00023002"/>
    </source>
</evidence>
<gene>
    <name evidence="14" type="ORF">HJC23_009931</name>
</gene>
<comment type="catalytic activity">
    <reaction evidence="11">
        <text>6-phospho-D-gluconate + NADP(+) = D-ribulose 5-phosphate + CO2 + NADPH</text>
        <dbReference type="Rhea" id="RHEA:10116"/>
        <dbReference type="ChEBI" id="CHEBI:16526"/>
        <dbReference type="ChEBI" id="CHEBI:57783"/>
        <dbReference type="ChEBI" id="CHEBI:58121"/>
        <dbReference type="ChEBI" id="CHEBI:58349"/>
        <dbReference type="ChEBI" id="CHEBI:58759"/>
        <dbReference type="EC" id="1.1.1.44"/>
    </reaction>
</comment>
<evidence type="ECO:0000256" key="7">
    <source>
        <dbReference type="ARBA" id="ARBA00022857"/>
    </source>
</evidence>
<evidence type="ECO:0000313" key="14">
    <source>
        <dbReference type="EMBL" id="KAL3781713.1"/>
    </source>
</evidence>
<dbReference type="Pfam" id="PF00393">
    <property type="entry name" value="6PGD"/>
    <property type="match status" value="1"/>
</dbReference>
<evidence type="ECO:0000256" key="11">
    <source>
        <dbReference type="ARBA" id="ARBA00048640"/>
    </source>
</evidence>
<sequence length="541" mass="61047">MSEDLCAFGIYGLTSIGQQLAAHHAANKVRVCVCDEDPSFVPQVIEEYRSQWGKNEAGDDSSVRASRCMIEATDLEELAARVETPRKIIVFGTYSEDDKLELLWKKFVPYLESGDMVLRWGREENGNALRYQFYSESIVGRLTKEAQSKDIHLLEMVRLERDRVSEMKSNKPDAFFVGGSQKAYLLLKPLVEQYAITGHIGDSAACAHYGVMIQRAIEFAVTQTFAEGVNLLKDTAFYENSDLGRILNNWNDEKLKLHSYLTEISSRIAYKRDKVSGKGFVTDKIIDAIDIQASDAWTRMEATRLQVPVPTLNAALDARYFSTMKDERIHASKILKPIELVDTPSVLKEQICDDLQNAIYCSSLCAFAEGLSIFQAASEYESWNVNIETCIDLWNLPGSFLTSNLLKMIDSALSSSIEDNKSLLTVPDIAAELDALHMSWRRVVTLSFACGTPIPCLSSALTSYDSYRSDTSPAGLIRAQRDFFGGYGYDRFDQEGWFSTQWTREHTELKKKELAADQSETREVTRKRRRKTKSIDQVESA</sequence>
<keyword evidence="8" id="KW-0560">Oxidoreductase</keyword>
<dbReference type="InterPro" id="IPR006183">
    <property type="entry name" value="Pgluconate_DH"/>
</dbReference>
<name>A0ABD3P2N7_9STRA</name>
<evidence type="ECO:0000313" key="15">
    <source>
        <dbReference type="Proteomes" id="UP001516023"/>
    </source>
</evidence>
<evidence type="ECO:0000256" key="2">
    <source>
        <dbReference type="ARBA" id="ARBA00004874"/>
    </source>
</evidence>
<dbReference type="FunFam" id="1.10.1040.10:FF:000032">
    <property type="entry name" value="6-phosphogluconate dehydrogenase, decarboxylating"/>
    <property type="match status" value="1"/>
</dbReference>
<dbReference type="GO" id="GO:0019521">
    <property type="term" value="P:D-gluconate metabolic process"/>
    <property type="evidence" value="ECO:0007669"/>
    <property type="project" value="UniProtKB-KW"/>
</dbReference>
<dbReference type="Proteomes" id="UP001516023">
    <property type="component" value="Unassembled WGS sequence"/>
</dbReference>
<dbReference type="EC" id="1.1.1.44" evidence="5"/>
<feature type="domain" description="6-phosphogluconate dehydrogenase C-terminal" evidence="13">
    <location>
        <begin position="217"/>
        <end position="503"/>
    </location>
</feature>
<dbReference type="Gene3D" id="3.40.50.720">
    <property type="entry name" value="NAD(P)-binding Rossmann-like Domain"/>
    <property type="match status" value="1"/>
</dbReference>
<dbReference type="GO" id="GO:0006098">
    <property type="term" value="P:pentose-phosphate shunt"/>
    <property type="evidence" value="ECO:0007669"/>
    <property type="project" value="UniProtKB-KW"/>
</dbReference>
<evidence type="ECO:0000256" key="5">
    <source>
        <dbReference type="ARBA" id="ARBA00013011"/>
    </source>
</evidence>
<dbReference type="InterPro" id="IPR006114">
    <property type="entry name" value="6PGDH_C"/>
</dbReference>
<comment type="function">
    <text evidence="1">Catalyzes the oxidative decarboxylation of 6-phosphogluconate to ribulose 5-phosphate and CO(2), with concomitant reduction of NADP to NADPH.</text>
</comment>
<keyword evidence="7" id="KW-0521">NADP</keyword>
<dbReference type="AlphaFoldDB" id="A0ABD3P2N7"/>
<comment type="similarity">
    <text evidence="3">Belongs to the 6-phosphogluconate dehydrogenase family.</text>
</comment>
<proteinExistence type="inferred from homology"/>
<evidence type="ECO:0000256" key="10">
    <source>
        <dbReference type="ARBA" id="ARBA00023126"/>
    </source>
</evidence>
<dbReference type="Gene3D" id="1.10.1040.10">
    <property type="entry name" value="N-(1-d-carboxylethyl)-l-norvaline Dehydrogenase, domain 2"/>
    <property type="match status" value="1"/>
</dbReference>
<dbReference type="PANTHER" id="PTHR11811">
    <property type="entry name" value="6-PHOSPHOGLUCONATE DEHYDROGENASE"/>
    <property type="match status" value="1"/>
</dbReference>
<dbReference type="EMBL" id="JABMIG020000308">
    <property type="protein sequence ID" value="KAL3781713.1"/>
    <property type="molecule type" value="Genomic_DNA"/>
</dbReference>
<evidence type="ECO:0000256" key="4">
    <source>
        <dbReference type="ARBA" id="ARBA00011738"/>
    </source>
</evidence>
<dbReference type="SUPFAM" id="SSF48179">
    <property type="entry name" value="6-phosphogluconate dehydrogenase C-terminal domain-like"/>
    <property type="match status" value="1"/>
</dbReference>